<name>A0A1E5SYR0_9BACT</name>
<proteinExistence type="predicted"/>
<gene>
    <name evidence="1" type="ORF">BFP71_12215</name>
</gene>
<evidence type="ECO:0000313" key="1">
    <source>
        <dbReference type="EMBL" id="OEK04242.1"/>
    </source>
</evidence>
<dbReference type="RefSeq" id="WP_069835747.1">
    <property type="nucleotide sequence ID" value="NZ_MDGQ01000005.1"/>
</dbReference>
<sequence>MDSPVLKRITHRIETEEEIRHSEELRDSFSRVLYLKLLEGDLEKEVFTVYDDKGKIKVETIKENGIESSKTEYEYDNEERIVSQRLVIANELYEEIQTTYQDKGLVQITIQNGEEVEKLLQTKNGKDFTNLFYFQNELIERQEYIFNLFDNTSIQKDWDEKGHLIYRTETKYDEKGDILTEKIFNDKNNLMKEVKFELNNDLLVKEVHRDFINRDMALIYSHKYDSHRNLVHSECRDPEGNLLEFHNKEYDSYNRVVEEKGFSTGSFNAIYGTQVNGKDFHFIHRYEKIT</sequence>
<organism evidence="1 2">
    <name type="scientific">Roseivirga misakiensis</name>
    <dbReference type="NCBI Taxonomy" id="1563681"/>
    <lineage>
        <taxon>Bacteria</taxon>
        <taxon>Pseudomonadati</taxon>
        <taxon>Bacteroidota</taxon>
        <taxon>Cytophagia</taxon>
        <taxon>Cytophagales</taxon>
        <taxon>Roseivirgaceae</taxon>
        <taxon>Roseivirga</taxon>
    </lineage>
</organism>
<evidence type="ECO:0000313" key="2">
    <source>
        <dbReference type="Proteomes" id="UP000095552"/>
    </source>
</evidence>
<dbReference type="AlphaFoldDB" id="A0A1E5SYR0"/>
<dbReference type="Gene3D" id="2.180.10.10">
    <property type="entry name" value="RHS repeat-associated core"/>
    <property type="match status" value="1"/>
</dbReference>
<keyword evidence="2" id="KW-1185">Reference proteome</keyword>
<comment type="caution">
    <text evidence="1">The sequence shown here is derived from an EMBL/GenBank/DDBJ whole genome shotgun (WGS) entry which is preliminary data.</text>
</comment>
<accession>A0A1E5SYR0</accession>
<dbReference type="Proteomes" id="UP000095552">
    <property type="component" value="Unassembled WGS sequence"/>
</dbReference>
<reference evidence="1 2" key="1">
    <citation type="submission" date="2016-08" db="EMBL/GenBank/DDBJ databases">
        <title>Draft genome of Fabibacter sp. strain SK-8.</title>
        <authorList>
            <person name="Wong S.-K."/>
            <person name="Hamasaki K."/>
            <person name="Yoshizawa S."/>
        </authorList>
    </citation>
    <scope>NUCLEOTIDE SEQUENCE [LARGE SCALE GENOMIC DNA]</scope>
    <source>
        <strain evidence="1 2">SK-8</strain>
    </source>
</reference>
<dbReference type="STRING" id="1563681.BFP71_12215"/>
<protein>
    <submittedName>
        <fullName evidence="1">Uncharacterized protein</fullName>
    </submittedName>
</protein>
<dbReference type="OrthoDB" id="10001333at2"/>
<dbReference type="EMBL" id="MDGQ01000005">
    <property type="protein sequence ID" value="OEK04242.1"/>
    <property type="molecule type" value="Genomic_DNA"/>
</dbReference>